<organism evidence="4">
    <name type="scientific">Noctiluca scintillans</name>
    <name type="common">Sea sparkle</name>
    <name type="synonym">Red tide dinoflagellate</name>
    <dbReference type="NCBI Taxonomy" id="2966"/>
    <lineage>
        <taxon>Eukaryota</taxon>
        <taxon>Sar</taxon>
        <taxon>Alveolata</taxon>
        <taxon>Dinophyceae</taxon>
        <taxon>Noctilucales</taxon>
        <taxon>Noctilucaceae</taxon>
        <taxon>Noctiluca</taxon>
    </lineage>
</organism>
<reference evidence="4" key="1">
    <citation type="submission" date="2021-01" db="EMBL/GenBank/DDBJ databases">
        <authorList>
            <person name="Corre E."/>
            <person name="Pelletier E."/>
            <person name="Niang G."/>
            <person name="Scheremetjew M."/>
            <person name="Finn R."/>
            <person name="Kale V."/>
            <person name="Holt S."/>
            <person name="Cochrane G."/>
            <person name="Meng A."/>
            <person name="Brown T."/>
            <person name="Cohen L."/>
        </authorList>
    </citation>
    <scope>NUCLEOTIDE SEQUENCE</scope>
</reference>
<evidence type="ECO:0000256" key="1">
    <source>
        <dbReference type="ARBA" id="ARBA00022603"/>
    </source>
</evidence>
<proteinExistence type="predicted"/>
<dbReference type="Pfam" id="PF05724">
    <property type="entry name" value="TPMT"/>
    <property type="match status" value="2"/>
</dbReference>
<dbReference type="GO" id="GO:0008119">
    <property type="term" value="F:thiopurine S-methyltransferase activity"/>
    <property type="evidence" value="ECO:0007669"/>
    <property type="project" value="TreeGrafter"/>
</dbReference>
<dbReference type="GO" id="GO:0032259">
    <property type="term" value="P:methylation"/>
    <property type="evidence" value="ECO:0007669"/>
    <property type="project" value="UniProtKB-KW"/>
</dbReference>
<keyword evidence="3" id="KW-0949">S-adenosyl-L-methionine</keyword>
<evidence type="ECO:0000313" key="4">
    <source>
        <dbReference type="EMBL" id="CAD8828710.1"/>
    </source>
</evidence>
<dbReference type="EMBL" id="HBFQ01004414">
    <property type="protein sequence ID" value="CAD8828710.1"/>
    <property type="molecule type" value="Transcribed_RNA"/>
</dbReference>
<dbReference type="AlphaFoldDB" id="A0A7S0ZPV3"/>
<keyword evidence="1" id="KW-0489">Methyltransferase</keyword>
<evidence type="ECO:0000256" key="3">
    <source>
        <dbReference type="ARBA" id="ARBA00022691"/>
    </source>
</evidence>
<dbReference type="PANTHER" id="PTHR10259:SF11">
    <property type="entry name" value="THIOPURINE S-METHYLTRANSFERASE"/>
    <property type="match status" value="1"/>
</dbReference>
<protein>
    <recommendedName>
        <fullName evidence="5">Thiopurine S-methyltransferase</fullName>
    </recommendedName>
</protein>
<dbReference type="InterPro" id="IPR008854">
    <property type="entry name" value="TPMT"/>
</dbReference>
<sequence>MLARSLVKFRDQSVALRVGRHPRGVSRAFTTLVVKHISFRNDVLLATVASVLAISIAGARYRFSLCDESSLGAWKGRWELTCASWHLTVPNPLLIEHLGTLIPHVDGTPGMGPRVLVPCCGKSLDMAVLARAGCRVLGIDGVAKPLDDFVAEHTVPLPHGAKTMVVHLPPAVEPRKPQARAALLAAAEDEAVRVSICPPVILVEGDFLRISPREAEALVPFEAVYDRCGLTAVAPADRELYAQVLTSLVQVGGRVLLVAVEDERADTTGPPFGLLESDVRSLFSAAFDVQVLVGHQDKAGKPPACRGERAYLLTRRNAS</sequence>
<dbReference type="PROSITE" id="PS51585">
    <property type="entry name" value="SAM_MT_TPMT"/>
    <property type="match status" value="1"/>
</dbReference>
<name>A0A7S0ZPV3_NOCSC</name>
<dbReference type="Gene3D" id="3.40.50.150">
    <property type="entry name" value="Vaccinia Virus protein VP39"/>
    <property type="match status" value="1"/>
</dbReference>
<dbReference type="PANTHER" id="PTHR10259">
    <property type="entry name" value="THIOPURINE S-METHYLTRANSFERASE"/>
    <property type="match status" value="1"/>
</dbReference>
<gene>
    <name evidence="4" type="ORF">NSCI0253_LOCUS3056</name>
</gene>
<dbReference type="SUPFAM" id="SSF53335">
    <property type="entry name" value="S-adenosyl-L-methionine-dependent methyltransferases"/>
    <property type="match status" value="1"/>
</dbReference>
<evidence type="ECO:0000256" key="2">
    <source>
        <dbReference type="ARBA" id="ARBA00022679"/>
    </source>
</evidence>
<evidence type="ECO:0008006" key="5">
    <source>
        <dbReference type="Google" id="ProtNLM"/>
    </source>
</evidence>
<dbReference type="InterPro" id="IPR029063">
    <property type="entry name" value="SAM-dependent_MTases_sf"/>
</dbReference>
<keyword evidence="2" id="KW-0808">Transferase</keyword>
<accession>A0A7S0ZPV3</accession>